<feature type="chain" id="PRO_5046944972" evidence="1">
    <location>
        <begin position="23"/>
        <end position="174"/>
    </location>
</feature>
<dbReference type="Proteomes" id="UP001299596">
    <property type="component" value="Unassembled WGS sequence"/>
</dbReference>
<dbReference type="RefSeq" id="WP_225405663.1">
    <property type="nucleotide sequence ID" value="NZ_JAYJJR010000002.1"/>
</dbReference>
<dbReference type="PROSITE" id="PS51257">
    <property type="entry name" value="PROKAR_LIPOPROTEIN"/>
    <property type="match status" value="1"/>
</dbReference>
<sequence length="174" mass="18493">MRRLGVLATLAAALLAGCPSKAPWAPSLPPAFGARVTNGKLEIWTGSRCDGITRIVLSFDPSAAELILTSRTEVGVAVDHLTLGGPYPAGMTVSQHLPVGFEWRNQKSMDFSTYGGSSRWGTTTDLDVVRGGSEQHPTDSYWFQDVGWLNPAQVAAQDGKSFLATCTADPAKKG</sequence>
<keyword evidence="3" id="KW-1185">Reference proteome</keyword>
<accession>A0ABU5XD70</accession>
<gene>
    <name evidence="2" type="ORF">K6T79_03625</name>
</gene>
<keyword evidence="1" id="KW-0732">Signal</keyword>
<evidence type="ECO:0000313" key="2">
    <source>
        <dbReference type="EMBL" id="MEB3020131.1"/>
    </source>
</evidence>
<evidence type="ECO:0000313" key="3">
    <source>
        <dbReference type="Proteomes" id="UP001299596"/>
    </source>
</evidence>
<evidence type="ECO:0000256" key="1">
    <source>
        <dbReference type="SAM" id="SignalP"/>
    </source>
</evidence>
<name>A0ABU5XD70_9MYCO</name>
<protein>
    <submittedName>
        <fullName evidence="2">Uncharacterized protein</fullName>
    </submittedName>
</protein>
<comment type="caution">
    <text evidence="2">The sequence shown here is derived from an EMBL/GenBank/DDBJ whole genome shotgun (WGS) entry which is preliminary data.</text>
</comment>
<reference evidence="2 3" key="1">
    <citation type="submission" date="2023-12" db="EMBL/GenBank/DDBJ databases">
        <title>Description of new species of Mycobacterium terrae complex isolated from sewage at the Sao Paulo Zoological Park Foundation in Brazil.</title>
        <authorList>
            <person name="Romagnoli C.L."/>
            <person name="Conceicao E.C."/>
            <person name="Machado E."/>
            <person name="Barreto L.B.P.F."/>
            <person name="Sharma A."/>
            <person name="Silva N.M."/>
            <person name="Marques L.E."/>
            <person name="Juliana M.A."/>
            <person name="Lourenco M.C.S."/>
            <person name="Digiampietri L.A."/>
            <person name="Suffys P.N."/>
            <person name="Viana-Niero C."/>
        </authorList>
    </citation>
    <scope>NUCLEOTIDE SEQUENCE [LARGE SCALE GENOMIC DNA]</scope>
    <source>
        <strain evidence="2 3">MYC098</strain>
    </source>
</reference>
<organism evidence="2 3">
    <name type="scientific">[Mycobacterium] crassicus</name>
    <dbReference type="NCBI Taxonomy" id="2872309"/>
    <lineage>
        <taxon>Bacteria</taxon>
        <taxon>Bacillati</taxon>
        <taxon>Actinomycetota</taxon>
        <taxon>Actinomycetes</taxon>
        <taxon>Mycobacteriales</taxon>
        <taxon>Mycobacteriaceae</taxon>
        <taxon>Mycolicibacter</taxon>
    </lineage>
</organism>
<proteinExistence type="predicted"/>
<dbReference type="EMBL" id="JAYJJR010000002">
    <property type="protein sequence ID" value="MEB3020131.1"/>
    <property type="molecule type" value="Genomic_DNA"/>
</dbReference>
<feature type="signal peptide" evidence="1">
    <location>
        <begin position="1"/>
        <end position="22"/>
    </location>
</feature>